<dbReference type="Proteomes" id="UP000611640">
    <property type="component" value="Chromosome"/>
</dbReference>
<evidence type="ECO:0000313" key="2">
    <source>
        <dbReference type="Proteomes" id="UP000611640"/>
    </source>
</evidence>
<organism evidence="1 2">
    <name type="scientific">Actinocatenispora thailandica</name>
    <dbReference type="NCBI Taxonomy" id="227318"/>
    <lineage>
        <taxon>Bacteria</taxon>
        <taxon>Bacillati</taxon>
        <taxon>Actinomycetota</taxon>
        <taxon>Actinomycetes</taxon>
        <taxon>Micromonosporales</taxon>
        <taxon>Micromonosporaceae</taxon>
        <taxon>Actinocatenispora</taxon>
    </lineage>
</organism>
<evidence type="ECO:0000313" key="1">
    <source>
        <dbReference type="EMBL" id="BCJ36300.1"/>
    </source>
</evidence>
<reference evidence="1 2" key="1">
    <citation type="submission" date="2020-08" db="EMBL/GenBank/DDBJ databases">
        <title>Whole genome shotgun sequence of Actinocatenispora thailandica NBRC 105041.</title>
        <authorList>
            <person name="Komaki H."/>
            <person name="Tamura T."/>
        </authorList>
    </citation>
    <scope>NUCLEOTIDE SEQUENCE [LARGE SCALE GENOMIC DNA]</scope>
    <source>
        <strain evidence="1 2">NBRC 105041</strain>
    </source>
</reference>
<dbReference type="InterPro" id="IPR006311">
    <property type="entry name" value="TAT_signal"/>
</dbReference>
<dbReference type="InterPro" id="IPR006059">
    <property type="entry name" value="SBP"/>
</dbReference>
<dbReference type="SUPFAM" id="SSF53850">
    <property type="entry name" value="Periplasmic binding protein-like II"/>
    <property type="match status" value="1"/>
</dbReference>
<evidence type="ECO:0008006" key="3">
    <source>
        <dbReference type="Google" id="ProtNLM"/>
    </source>
</evidence>
<name>A0A7R7DR03_9ACTN</name>
<dbReference type="Gene3D" id="3.40.190.10">
    <property type="entry name" value="Periplasmic binding protein-like II"/>
    <property type="match status" value="2"/>
</dbReference>
<dbReference type="Pfam" id="PF01547">
    <property type="entry name" value="SBP_bac_1"/>
    <property type="match status" value="1"/>
</dbReference>
<protein>
    <recommendedName>
        <fullName evidence="3">ABC transporter substrate-binding protein</fullName>
    </recommendedName>
</protein>
<dbReference type="RefSeq" id="WP_203962697.1">
    <property type="nucleotide sequence ID" value="NZ_AP023355.1"/>
</dbReference>
<proteinExistence type="predicted"/>
<dbReference type="PANTHER" id="PTHR43649">
    <property type="entry name" value="ARABINOSE-BINDING PROTEIN-RELATED"/>
    <property type="match status" value="1"/>
</dbReference>
<sequence>MQTSDTGHSVTRRTVLASALAGAVGLAAAGCARGTQTRPSPGDVVSLFNDNPTWAPGYAAAGKALHRLVGYRLSARASPDTSSYQQIVRMSAQTDSTTDLIKWWSGYRLQDIARSGILQDVSSAWDLAAKNGWSNDKELRDSFSYQGKQYGVPLYKSYWAVFYNKPLFAKLKLDVPTDWDEFRRVVAALKAKHVTPIASGGATTFESLTWFQQLVNGLDHQFYLDLTAGKASYTDPVCRQAMKLWIELFQAGAFSAPDLNTATVPAQFVQGRMAMHLYGSWDTGAYLSNGVKDANLGLFLLPPPPGGNDSVVVESGVLSVSKKAHKLDAARKVADAWLNPSVQRAWTDFLKDTSADPGVVPKVGAITELAASVRQQKPTQAIRYWEASPPVLIEGNVQDLSAFMINPTRANATRTLSSMQRRADKEWKVWRS</sequence>
<dbReference type="AlphaFoldDB" id="A0A7R7DR03"/>
<dbReference type="PANTHER" id="PTHR43649:SF14">
    <property type="entry name" value="BLR3389 PROTEIN"/>
    <property type="match status" value="1"/>
</dbReference>
<gene>
    <name evidence="1" type="ORF">Athai_38030</name>
</gene>
<accession>A0A7R7DR03</accession>
<dbReference type="KEGG" id="atl:Athai_38030"/>
<dbReference type="PROSITE" id="PS51318">
    <property type="entry name" value="TAT"/>
    <property type="match status" value="1"/>
</dbReference>
<dbReference type="EMBL" id="AP023355">
    <property type="protein sequence ID" value="BCJ36300.1"/>
    <property type="molecule type" value="Genomic_DNA"/>
</dbReference>
<keyword evidence="2" id="KW-1185">Reference proteome</keyword>
<dbReference type="InterPro" id="IPR050490">
    <property type="entry name" value="Bact_solute-bd_prot1"/>
</dbReference>